<dbReference type="CDD" id="cd06261">
    <property type="entry name" value="TM_PBP2"/>
    <property type="match status" value="1"/>
</dbReference>
<reference evidence="10" key="1">
    <citation type="submission" date="2022-10" db="EMBL/GenBank/DDBJ databases">
        <title>Streptomyces beihaiensis sp. nov., a chitin degrading actinobacterium, isolated from shrimp pond soil.</title>
        <authorList>
            <person name="Xie J."/>
            <person name="Shen N."/>
        </authorList>
    </citation>
    <scope>NUCLEOTIDE SEQUENCE</scope>
    <source>
        <strain evidence="10">GXMU-J5</strain>
    </source>
</reference>
<evidence type="ECO:0000256" key="2">
    <source>
        <dbReference type="ARBA" id="ARBA00022448"/>
    </source>
</evidence>
<organism evidence="10 11">
    <name type="scientific">Streptomyces beihaiensis</name>
    <dbReference type="NCBI Taxonomy" id="2984495"/>
    <lineage>
        <taxon>Bacteria</taxon>
        <taxon>Bacillati</taxon>
        <taxon>Actinomycetota</taxon>
        <taxon>Actinomycetes</taxon>
        <taxon>Kitasatosporales</taxon>
        <taxon>Streptomycetaceae</taxon>
        <taxon>Streptomyces</taxon>
    </lineage>
</organism>
<keyword evidence="6 7" id="KW-0472">Membrane</keyword>
<feature type="transmembrane region" description="Helical" evidence="7">
    <location>
        <begin position="247"/>
        <end position="269"/>
    </location>
</feature>
<dbReference type="Pfam" id="PF00528">
    <property type="entry name" value="BPD_transp_1"/>
    <property type="match status" value="1"/>
</dbReference>
<dbReference type="RefSeq" id="WP_266602395.1">
    <property type="nucleotide sequence ID" value="NZ_JAPHNL010000265.1"/>
</dbReference>
<evidence type="ECO:0000256" key="5">
    <source>
        <dbReference type="ARBA" id="ARBA00022989"/>
    </source>
</evidence>
<evidence type="ECO:0000256" key="4">
    <source>
        <dbReference type="ARBA" id="ARBA00022692"/>
    </source>
</evidence>
<evidence type="ECO:0000256" key="8">
    <source>
        <dbReference type="SAM" id="MobiDB-lite"/>
    </source>
</evidence>
<proteinExistence type="inferred from homology"/>
<keyword evidence="11" id="KW-1185">Reference proteome</keyword>
<keyword evidence="3" id="KW-1003">Cell membrane</keyword>
<dbReference type="EMBL" id="JAPHNL010000265">
    <property type="protein sequence ID" value="MCX3062289.1"/>
    <property type="molecule type" value="Genomic_DNA"/>
</dbReference>
<dbReference type="Proteomes" id="UP001163064">
    <property type="component" value="Unassembled WGS sequence"/>
</dbReference>
<evidence type="ECO:0000256" key="7">
    <source>
        <dbReference type="RuleBase" id="RU363032"/>
    </source>
</evidence>
<keyword evidence="4 7" id="KW-0812">Transmembrane</keyword>
<keyword evidence="2 7" id="KW-0813">Transport</keyword>
<evidence type="ECO:0000256" key="1">
    <source>
        <dbReference type="ARBA" id="ARBA00004651"/>
    </source>
</evidence>
<feature type="transmembrane region" description="Helical" evidence="7">
    <location>
        <begin position="141"/>
        <end position="161"/>
    </location>
</feature>
<dbReference type="PROSITE" id="PS50928">
    <property type="entry name" value="ABC_TM1"/>
    <property type="match status" value="1"/>
</dbReference>
<protein>
    <submittedName>
        <fullName evidence="10">Sugar ABC transporter permease</fullName>
    </submittedName>
</protein>
<dbReference type="PANTHER" id="PTHR43005:SF1">
    <property type="entry name" value="SPERMIDINE_PUTRESCINE TRANSPORT SYSTEM PERMEASE PROTEIN"/>
    <property type="match status" value="1"/>
</dbReference>
<sequence length="327" mass="36204">MTLARVDRRQRRSPARPGAAGLDDRKGLPALRRRQGRRSRLTALAFVAPLLAYLTAFYVYPLYRNLDLSLRDYTVRSFVAGDAPFSGLDNFRTVLDDPTFGPAMRHTMVFTLVSIVFQYAAGLALAVFFNRHFRLAPTLRALFLIPWLLPLIVSASTWSWMLNSESGVVNYALHLAGVAPVDWLTSPHWALTSVIIANIWIGIPFNLVILYSGLQNIPGELYEAASLDGASAWQQFRHITFPLLRPVSAITLLLGLVYTLKVFDLIWIMTKGGPGGASSTLATWSYQLGFGTLLPKFGPGAAVGNILILIALAFGLLYIRVQRRQEA</sequence>
<dbReference type="InterPro" id="IPR000515">
    <property type="entry name" value="MetI-like"/>
</dbReference>
<dbReference type="Gene3D" id="1.10.3720.10">
    <property type="entry name" value="MetI-like"/>
    <property type="match status" value="1"/>
</dbReference>
<gene>
    <name evidence="10" type="ORF">OFY01_21490</name>
</gene>
<dbReference type="PANTHER" id="PTHR43005">
    <property type="entry name" value="BLR7065 PROTEIN"/>
    <property type="match status" value="1"/>
</dbReference>
<feature type="transmembrane region" description="Helical" evidence="7">
    <location>
        <begin position="108"/>
        <end position="129"/>
    </location>
</feature>
<comment type="caution">
    <text evidence="10">The sequence shown here is derived from an EMBL/GenBank/DDBJ whole genome shotgun (WGS) entry which is preliminary data.</text>
</comment>
<evidence type="ECO:0000313" key="11">
    <source>
        <dbReference type="Proteomes" id="UP001163064"/>
    </source>
</evidence>
<feature type="transmembrane region" description="Helical" evidence="7">
    <location>
        <begin position="41"/>
        <end position="60"/>
    </location>
</feature>
<evidence type="ECO:0000313" key="10">
    <source>
        <dbReference type="EMBL" id="MCX3062289.1"/>
    </source>
</evidence>
<keyword evidence="5 7" id="KW-1133">Transmembrane helix</keyword>
<feature type="transmembrane region" description="Helical" evidence="7">
    <location>
        <begin position="297"/>
        <end position="319"/>
    </location>
</feature>
<accession>A0ABT3TZ15</accession>
<dbReference type="InterPro" id="IPR035906">
    <property type="entry name" value="MetI-like_sf"/>
</dbReference>
<comment type="similarity">
    <text evidence="7">Belongs to the binding-protein-dependent transport system permease family.</text>
</comment>
<evidence type="ECO:0000259" key="9">
    <source>
        <dbReference type="PROSITE" id="PS50928"/>
    </source>
</evidence>
<dbReference type="SUPFAM" id="SSF161098">
    <property type="entry name" value="MetI-like"/>
    <property type="match status" value="1"/>
</dbReference>
<comment type="subcellular location">
    <subcellularLocation>
        <location evidence="1 7">Cell membrane</location>
        <topology evidence="1 7">Multi-pass membrane protein</topology>
    </subcellularLocation>
</comment>
<evidence type="ECO:0000256" key="6">
    <source>
        <dbReference type="ARBA" id="ARBA00023136"/>
    </source>
</evidence>
<evidence type="ECO:0000256" key="3">
    <source>
        <dbReference type="ARBA" id="ARBA00022475"/>
    </source>
</evidence>
<name>A0ABT3TZ15_9ACTN</name>
<feature type="domain" description="ABC transmembrane type-1" evidence="9">
    <location>
        <begin position="104"/>
        <end position="318"/>
    </location>
</feature>
<feature type="transmembrane region" description="Helical" evidence="7">
    <location>
        <begin position="189"/>
        <end position="211"/>
    </location>
</feature>
<feature type="region of interest" description="Disordered" evidence="8">
    <location>
        <begin position="1"/>
        <end position="27"/>
    </location>
</feature>